<evidence type="ECO:0000256" key="1">
    <source>
        <dbReference type="ARBA" id="ARBA00022500"/>
    </source>
</evidence>
<protein>
    <submittedName>
        <fullName evidence="2">Chemotaxis protein</fullName>
    </submittedName>
</protein>
<name>A0ABT9GME4_9GAMM</name>
<dbReference type="InterPro" id="IPR028976">
    <property type="entry name" value="CheC-like_sf"/>
</dbReference>
<accession>A0ABT9GME4</accession>
<proteinExistence type="predicted"/>
<comment type="caution">
    <text evidence="2">The sequence shown here is derived from an EMBL/GenBank/DDBJ whole genome shotgun (WGS) entry which is preliminary data.</text>
</comment>
<keyword evidence="1" id="KW-0145">Chemotaxis</keyword>
<dbReference type="EMBL" id="JAUZVY010000001">
    <property type="protein sequence ID" value="MDP4527846.1"/>
    <property type="molecule type" value="Genomic_DNA"/>
</dbReference>
<dbReference type="RefSeq" id="WP_305944038.1">
    <property type="nucleotide sequence ID" value="NZ_JAUZVY010000001.1"/>
</dbReference>
<evidence type="ECO:0000313" key="2">
    <source>
        <dbReference type="EMBL" id="MDP4527846.1"/>
    </source>
</evidence>
<dbReference type="CDD" id="cd17910">
    <property type="entry name" value="CheC_ClassII"/>
    <property type="match status" value="1"/>
</dbReference>
<evidence type="ECO:0000313" key="3">
    <source>
        <dbReference type="Proteomes" id="UP001236258"/>
    </source>
</evidence>
<dbReference type="Gene3D" id="3.40.1550.10">
    <property type="entry name" value="CheC-like"/>
    <property type="match status" value="1"/>
</dbReference>
<sequence length="200" mass="22159">MAMLSADQQDALQELMNVAMGMASDQLARYLNTLVHLQVPAIRLVQPSDLLAQLEPENADQQRQIVSQGFIGDAGFQGEAVLFYQLSNARQLATMLGYPADDANDAEMLTDISSILTTTFLNSLGGQLSAQLSYSAPRLLSDQQELLVQRIETPGWRAALQVSIHYQVIDYAFQCEMVLLIPELGLQTLQQRLDAILLEY</sequence>
<keyword evidence="3" id="KW-1185">Reference proteome</keyword>
<dbReference type="Proteomes" id="UP001236258">
    <property type="component" value="Unassembled WGS sequence"/>
</dbReference>
<organism evidence="2 3">
    <name type="scientific">Alkalimonas delamerensis</name>
    <dbReference type="NCBI Taxonomy" id="265981"/>
    <lineage>
        <taxon>Bacteria</taxon>
        <taxon>Pseudomonadati</taxon>
        <taxon>Pseudomonadota</taxon>
        <taxon>Gammaproteobacteria</taxon>
        <taxon>Alkalimonas</taxon>
    </lineage>
</organism>
<dbReference type="SUPFAM" id="SSF103039">
    <property type="entry name" value="CheC-like"/>
    <property type="match status" value="1"/>
</dbReference>
<gene>
    <name evidence="2" type="ORF">Q3O59_02210</name>
</gene>
<reference evidence="2 3" key="1">
    <citation type="submission" date="2023-08" db="EMBL/GenBank/DDBJ databases">
        <authorList>
            <person name="Joshi A."/>
            <person name="Thite S."/>
        </authorList>
    </citation>
    <scope>NUCLEOTIDE SEQUENCE [LARGE SCALE GENOMIC DNA]</scope>
    <source>
        <strain evidence="2 3">1E1</strain>
    </source>
</reference>